<keyword evidence="3" id="KW-1185">Reference proteome</keyword>
<dbReference type="EMBL" id="ACJM01000013">
    <property type="protein sequence ID" value="EEG76701.1"/>
    <property type="molecule type" value="Genomic_DNA"/>
</dbReference>
<dbReference type="Proteomes" id="UP000006443">
    <property type="component" value="Unassembled WGS sequence"/>
</dbReference>
<feature type="transmembrane region" description="Helical" evidence="1">
    <location>
        <begin position="6"/>
        <end position="29"/>
    </location>
</feature>
<evidence type="ECO:0000313" key="3">
    <source>
        <dbReference type="Proteomes" id="UP000006443"/>
    </source>
</evidence>
<protein>
    <submittedName>
        <fullName evidence="2">Uncharacterized protein</fullName>
    </submittedName>
</protein>
<dbReference type="STRING" id="555088.DealDRAFT_2346"/>
<dbReference type="RefSeq" id="WP_008517645.1">
    <property type="nucleotide sequence ID" value="NZ_ACJM01000013.1"/>
</dbReference>
<gene>
    <name evidence="2" type="ORF">DealDRAFT_2346</name>
</gene>
<evidence type="ECO:0000256" key="1">
    <source>
        <dbReference type="SAM" id="Phobius"/>
    </source>
</evidence>
<sequence length="70" mass="8003">MFIFGYRLMVWIGLLAALFIFAAVAAVYLGRRHKWLLKGRWHHRLALAGAFFAAIHVVLAVLQVFFGIFV</sequence>
<keyword evidence="1" id="KW-0812">Transmembrane</keyword>
<keyword evidence="1" id="KW-1133">Transmembrane helix</keyword>
<comment type="caution">
    <text evidence="2">The sequence shown here is derived from an EMBL/GenBank/DDBJ whole genome shotgun (WGS) entry which is preliminary data.</text>
</comment>
<keyword evidence="1" id="KW-0472">Membrane</keyword>
<proteinExistence type="predicted"/>
<name>C0GIN7_DETAL</name>
<feature type="transmembrane region" description="Helical" evidence="1">
    <location>
        <begin position="45"/>
        <end position="69"/>
    </location>
</feature>
<evidence type="ECO:0000313" key="2">
    <source>
        <dbReference type="EMBL" id="EEG76701.1"/>
    </source>
</evidence>
<accession>C0GIN7</accession>
<dbReference type="AlphaFoldDB" id="C0GIN7"/>
<reference evidence="2 3" key="1">
    <citation type="submission" date="2009-02" db="EMBL/GenBank/DDBJ databases">
        <title>Sequencing of the draft genome and assembly of Dethiobacter alkaliphilus AHT 1.</title>
        <authorList>
            <consortium name="US DOE Joint Genome Institute (JGI-PGF)"/>
            <person name="Lucas S."/>
            <person name="Copeland A."/>
            <person name="Lapidus A."/>
            <person name="Glavina del Rio T."/>
            <person name="Dalin E."/>
            <person name="Tice H."/>
            <person name="Bruce D."/>
            <person name="Goodwin L."/>
            <person name="Pitluck S."/>
            <person name="Larimer F."/>
            <person name="Land M.L."/>
            <person name="Hauser L."/>
            <person name="Muyzer G."/>
        </authorList>
    </citation>
    <scope>NUCLEOTIDE SEQUENCE [LARGE SCALE GENOMIC DNA]</scope>
    <source>
        <strain evidence="2 3">AHT 1</strain>
    </source>
</reference>
<organism evidence="2 3">
    <name type="scientific">Dethiobacter alkaliphilus AHT 1</name>
    <dbReference type="NCBI Taxonomy" id="555088"/>
    <lineage>
        <taxon>Bacteria</taxon>
        <taxon>Bacillati</taxon>
        <taxon>Bacillota</taxon>
        <taxon>Dethiobacteria</taxon>
        <taxon>Dethiobacterales</taxon>
        <taxon>Dethiobacteraceae</taxon>
        <taxon>Dethiobacter</taxon>
    </lineage>
</organism>